<evidence type="ECO:0000256" key="7">
    <source>
        <dbReference type="RuleBase" id="RU363032"/>
    </source>
</evidence>
<dbReference type="SUPFAM" id="SSF161098">
    <property type="entry name" value="MetI-like"/>
    <property type="match status" value="1"/>
</dbReference>
<evidence type="ECO:0000256" key="5">
    <source>
        <dbReference type="ARBA" id="ARBA00022989"/>
    </source>
</evidence>
<keyword evidence="4 7" id="KW-0812">Transmembrane</keyword>
<dbReference type="InterPro" id="IPR000515">
    <property type="entry name" value="MetI-like"/>
</dbReference>
<dbReference type="PROSITE" id="PS50928">
    <property type="entry name" value="ABC_TM1"/>
    <property type="match status" value="1"/>
</dbReference>
<accession>A0A1K2I3M9</accession>
<dbReference type="OrthoDB" id="9815445at2"/>
<dbReference type="GO" id="GO:0005886">
    <property type="term" value="C:plasma membrane"/>
    <property type="evidence" value="ECO:0007669"/>
    <property type="project" value="UniProtKB-SubCell"/>
</dbReference>
<evidence type="ECO:0000313" key="10">
    <source>
        <dbReference type="Proteomes" id="UP000183447"/>
    </source>
</evidence>
<dbReference type="Proteomes" id="UP000183447">
    <property type="component" value="Unassembled WGS sequence"/>
</dbReference>
<feature type="transmembrane region" description="Helical" evidence="7">
    <location>
        <begin position="261"/>
        <end position="282"/>
    </location>
</feature>
<keyword evidence="2 7" id="KW-0813">Transport</keyword>
<evidence type="ECO:0000256" key="6">
    <source>
        <dbReference type="ARBA" id="ARBA00023136"/>
    </source>
</evidence>
<dbReference type="Pfam" id="PF00528">
    <property type="entry name" value="BPD_transp_1"/>
    <property type="match status" value="1"/>
</dbReference>
<proteinExistence type="inferred from homology"/>
<evidence type="ECO:0000256" key="4">
    <source>
        <dbReference type="ARBA" id="ARBA00022692"/>
    </source>
</evidence>
<comment type="subcellular location">
    <subcellularLocation>
        <location evidence="1 7">Cell membrane</location>
        <topology evidence="1 7">Multi-pass membrane protein</topology>
    </subcellularLocation>
</comment>
<keyword evidence="9" id="KW-0762">Sugar transport</keyword>
<keyword evidence="5 7" id="KW-1133">Transmembrane helix</keyword>
<dbReference type="EMBL" id="FPKU01000003">
    <property type="protein sequence ID" value="SFZ86356.1"/>
    <property type="molecule type" value="Genomic_DNA"/>
</dbReference>
<feature type="transmembrane region" description="Helical" evidence="7">
    <location>
        <begin position="203"/>
        <end position="228"/>
    </location>
</feature>
<name>A0A1K2I3M9_9HYPH</name>
<reference evidence="9 10" key="1">
    <citation type="submission" date="2016-11" db="EMBL/GenBank/DDBJ databases">
        <authorList>
            <person name="Jaros S."/>
            <person name="Januszkiewicz K."/>
            <person name="Wedrychowicz H."/>
        </authorList>
    </citation>
    <scope>NUCLEOTIDE SEQUENCE [LARGE SCALE GENOMIC DNA]</scope>
    <source>
        <strain evidence="9 10">ATCC 23634</strain>
    </source>
</reference>
<dbReference type="RefSeq" id="WP_084603635.1">
    <property type="nucleotide sequence ID" value="NZ_FPKU01000003.1"/>
</dbReference>
<feature type="transmembrane region" description="Helical" evidence="7">
    <location>
        <begin position="95"/>
        <end position="114"/>
    </location>
</feature>
<evidence type="ECO:0000259" key="8">
    <source>
        <dbReference type="PROSITE" id="PS50928"/>
    </source>
</evidence>
<dbReference type="InterPro" id="IPR035906">
    <property type="entry name" value="MetI-like_sf"/>
</dbReference>
<sequence length="297" mass="32864">MAAITTGTDAAATRAQPRGGSIRRNLLVSRILTYIALGGAVLLILFPVYWMLITSLKLPREIYRMPSLWPQVFTLENYRILLQDKEFLLPIRNSMIVAFAVTIISVLISSFAAYSMVRFRYRFKGLIGRLILFAYLTPTSLLFIPLSILMAQLGLGNSLHGLILVYLCFSLPLSTWLLQGYFRGVPRELEEQGMIDGLTRFGALLRIVLPLSAPGIAAVSIFTFTHAWNELLLALVLTTSESVRTAPLALNYLITSDVLPWGPLMAGATLSSVPLMILYFIAQRFMVQGMTAGSVKG</sequence>
<feature type="transmembrane region" description="Helical" evidence="7">
    <location>
        <begin position="31"/>
        <end position="52"/>
    </location>
</feature>
<comment type="similarity">
    <text evidence="7">Belongs to the binding-protein-dependent transport system permease family.</text>
</comment>
<dbReference type="CDD" id="cd06261">
    <property type="entry name" value="TM_PBP2"/>
    <property type="match status" value="1"/>
</dbReference>
<feature type="domain" description="ABC transmembrane type-1" evidence="8">
    <location>
        <begin position="91"/>
        <end position="282"/>
    </location>
</feature>
<dbReference type="Gene3D" id="1.10.3720.10">
    <property type="entry name" value="MetI-like"/>
    <property type="match status" value="1"/>
</dbReference>
<dbReference type="InterPro" id="IPR050901">
    <property type="entry name" value="BP-dep_ABC_trans_perm"/>
</dbReference>
<feature type="transmembrane region" description="Helical" evidence="7">
    <location>
        <begin position="126"/>
        <end position="151"/>
    </location>
</feature>
<protein>
    <submittedName>
        <fullName evidence="9">Multiple sugar transport system permease protein</fullName>
    </submittedName>
</protein>
<evidence type="ECO:0000313" key="9">
    <source>
        <dbReference type="EMBL" id="SFZ86356.1"/>
    </source>
</evidence>
<dbReference type="GO" id="GO:0055085">
    <property type="term" value="P:transmembrane transport"/>
    <property type="evidence" value="ECO:0007669"/>
    <property type="project" value="InterPro"/>
</dbReference>
<keyword evidence="6 7" id="KW-0472">Membrane</keyword>
<feature type="transmembrane region" description="Helical" evidence="7">
    <location>
        <begin position="163"/>
        <end position="182"/>
    </location>
</feature>
<dbReference type="STRING" id="665118.SAMN02983003_3536"/>
<evidence type="ECO:0000256" key="3">
    <source>
        <dbReference type="ARBA" id="ARBA00022475"/>
    </source>
</evidence>
<keyword evidence="3" id="KW-1003">Cell membrane</keyword>
<gene>
    <name evidence="9" type="ORF">SAMN02983003_3536</name>
</gene>
<keyword evidence="10" id="KW-1185">Reference proteome</keyword>
<dbReference type="AlphaFoldDB" id="A0A1K2I3M9"/>
<evidence type="ECO:0000256" key="2">
    <source>
        <dbReference type="ARBA" id="ARBA00022448"/>
    </source>
</evidence>
<organism evidence="9 10">
    <name type="scientific">Devosia enhydra</name>
    <dbReference type="NCBI Taxonomy" id="665118"/>
    <lineage>
        <taxon>Bacteria</taxon>
        <taxon>Pseudomonadati</taxon>
        <taxon>Pseudomonadota</taxon>
        <taxon>Alphaproteobacteria</taxon>
        <taxon>Hyphomicrobiales</taxon>
        <taxon>Devosiaceae</taxon>
        <taxon>Devosia</taxon>
    </lineage>
</organism>
<dbReference type="PANTHER" id="PTHR32243">
    <property type="entry name" value="MALTOSE TRANSPORT SYSTEM PERMEASE-RELATED"/>
    <property type="match status" value="1"/>
</dbReference>
<dbReference type="PANTHER" id="PTHR32243:SF18">
    <property type="entry name" value="INNER MEMBRANE ABC TRANSPORTER PERMEASE PROTEIN YCJP"/>
    <property type="match status" value="1"/>
</dbReference>
<evidence type="ECO:0000256" key="1">
    <source>
        <dbReference type="ARBA" id="ARBA00004651"/>
    </source>
</evidence>